<dbReference type="Pfam" id="PF11726">
    <property type="entry name" value="YagK_YfjJ_C"/>
    <property type="match status" value="1"/>
</dbReference>
<sequence length="206" mass="24075">MKSYGPLNKYQLKRIEQTIDKALVEYPRVLAVRVDLHMPARRILCDMLTADDFARIDAAAISWFTASFKEKLKNHQLKLKKEGKRIRKTSSRFMWSREFCSSSYKKHYHILLLLNRDAFNSLGSFESDNGTLLCLIREAWMSAIGLIYPKNKELVEIPENPCYYINAKNGKQSEAYRKLIYRTSYFAKEKSKCFTDGERNFGCSLK</sequence>
<reference evidence="2 3" key="1">
    <citation type="submission" date="2018-02" db="EMBL/GenBank/DDBJ databases">
        <authorList>
            <person name="Machado R.A."/>
        </authorList>
    </citation>
    <scope>NUCLEOTIDE SEQUENCE [LARGE SCALE GENOMIC DNA]</scope>
    <source>
        <strain evidence="2 3">T327</strain>
    </source>
</reference>
<accession>A0ABX0GNS0</accession>
<name>A0ABX0GNS0_9GAMM</name>
<comment type="caution">
    <text evidence="2">The sequence shown here is derived from an EMBL/GenBank/DDBJ whole genome shotgun (WGS) entry which is preliminary data.</text>
</comment>
<gene>
    <name evidence="2" type="ORF">C5471_19910</name>
</gene>
<evidence type="ECO:0000313" key="3">
    <source>
        <dbReference type="Proteomes" id="UP000697802"/>
    </source>
</evidence>
<proteinExistence type="predicted"/>
<evidence type="ECO:0000259" key="1">
    <source>
        <dbReference type="Pfam" id="PF11726"/>
    </source>
</evidence>
<evidence type="ECO:0000313" key="2">
    <source>
        <dbReference type="EMBL" id="NHB89843.1"/>
    </source>
</evidence>
<keyword evidence="3" id="KW-1185">Reference proteome</keyword>
<dbReference type="EMBL" id="PUJU01000057">
    <property type="protein sequence ID" value="NHB89843.1"/>
    <property type="molecule type" value="Genomic_DNA"/>
</dbReference>
<feature type="domain" description="YagK/YfjJ C-terminal" evidence="1">
    <location>
        <begin position="24"/>
        <end position="204"/>
    </location>
</feature>
<dbReference type="Proteomes" id="UP000697802">
    <property type="component" value="Unassembled WGS sequence"/>
</dbReference>
<dbReference type="InterPro" id="IPR057271">
    <property type="entry name" value="YagK_YfjJ_C"/>
</dbReference>
<protein>
    <submittedName>
        <fullName evidence="2">Inovirus Gp2 family protein</fullName>
    </submittedName>
</protein>
<organism evidence="2 3">
    <name type="scientific">Photorhabdus tasmaniensis</name>
    <dbReference type="NCBI Taxonomy" id="1004159"/>
    <lineage>
        <taxon>Bacteria</taxon>
        <taxon>Pseudomonadati</taxon>
        <taxon>Pseudomonadota</taxon>
        <taxon>Gammaproteobacteria</taxon>
        <taxon>Enterobacterales</taxon>
        <taxon>Morganellaceae</taxon>
        <taxon>Photorhabdus</taxon>
    </lineage>
</organism>